<dbReference type="AlphaFoldDB" id="A0A4Y7JW44"/>
<dbReference type="PANTHER" id="PTHR10288">
    <property type="entry name" value="KH DOMAIN CONTAINING RNA BINDING PROTEIN"/>
    <property type="match status" value="1"/>
</dbReference>
<keyword evidence="2" id="KW-0694">RNA-binding</keyword>
<keyword evidence="1" id="KW-0677">Repeat</keyword>
<dbReference type="Pfam" id="PF00013">
    <property type="entry name" value="KH_1"/>
    <property type="match status" value="1"/>
</dbReference>
<evidence type="ECO:0000313" key="4">
    <source>
        <dbReference type="EMBL" id="RZC63939.1"/>
    </source>
</evidence>
<dbReference type="Gene3D" id="3.30.310.210">
    <property type="match status" value="1"/>
</dbReference>
<name>A0A4Y7JW44_PAPSO</name>
<evidence type="ECO:0000256" key="2">
    <source>
        <dbReference type="PROSITE-ProRule" id="PRU00117"/>
    </source>
</evidence>
<dbReference type="Gramene" id="RZC63939">
    <property type="protein sequence ID" value="RZC63939"/>
    <property type="gene ID" value="C5167_025703"/>
</dbReference>
<evidence type="ECO:0000313" key="5">
    <source>
        <dbReference type="Proteomes" id="UP000316621"/>
    </source>
</evidence>
<dbReference type="InterPro" id="IPR036612">
    <property type="entry name" value="KH_dom_type_1_sf"/>
</dbReference>
<dbReference type="EMBL" id="CM010719">
    <property type="protein sequence ID" value="RZC63939.1"/>
    <property type="molecule type" value="Genomic_DNA"/>
</dbReference>
<dbReference type="GO" id="GO:0003723">
    <property type="term" value="F:RNA binding"/>
    <property type="evidence" value="ECO:0007669"/>
    <property type="project" value="UniProtKB-UniRule"/>
</dbReference>
<proteinExistence type="predicted"/>
<evidence type="ECO:0000256" key="1">
    <source>
        <dbReference type="ARBA" id="ARBA00022737"/>
    </source>
</evidence>
<sequence>MELGAAVLNDSGNSVQGTFQLYGMIFRTDAATSTPYRTPGSVLQGSGVPGGRVDQFPSRGSDGIGVSHRMVPEKEIVFGMFCHLDEVGSLIGKGGLIIRALQSDTGASIKIVDAEPDSDNSEQKHSSAQDPVIWVQSRVAEVGFEAGAAIFARLLVPSQQICCLLGKGGSIIAEMRRSAKTV</sequence>
<dbReference type="SMART" id="SM00322">
    <property type="entry name" value="KH"/>
    <property type="match status" value="1"/>
</dbReference>
<gene>
    <name evidence="4" type="ORF">C5167_025703</name>
</gene>
<accession>A0A4Y7JW44</accession>
<feature type="domain" description="K Homology" evidence="3">
    <location>
        <begin position="74"/>
        <end position="155"/>
    </location>
</feature>
<organism evidence="4 5">
    <name type="scientific">Papaver somniferum</name>
    <name type="common">Opium poppy</name>
    <dbReference type="NCBI Taxonomy" id="3469"/>
    <lineage>
        <taxon>Eukaryota</taxon>
        <taxon>Viridiplantae</taxon>
        <taxon>Streptophyta</taxon>
        <taxon>Embryophyta</taxon>
        <taxon>Tracheophyta</taxon>
        <taxon>Spermatophyta</taxon>
        <taxon>Magnoliopsida</taxon>
        <taxon>Ranunculales</taxon>
        <taxon>Papaveraceae</taxon>
        <taxon>Papaveroideae</taxon>
        <taxon>Papaver</taxon>
    </lineage>
</organism>
<evidence type="ECO:0000259" key="3">
    <source>
        <dbReference type="SMART" id="SM00322"/>
    </source>
</evidence>
<protein>
    <recommendedName>
        <fullName evidence="3">K Homology domain-containing protein</fullName>
    </recommendedName>
</protein>
<dbReference type="PROSITE" id="PS50084">
    <property type="entry name" value="KH_TYPE_1"/>
    <property type="match status" value="2"/>
</dbReference>
<dbReference type="Proteomes" id="UP000316621">
    <property type="component" value="Chromosome 5"/>
</dbReference>
<keyword evidence="5" id="KW-1185">Reference proteome</keyword>
<dbReference type="STRING" id="3469.A0A4Y7JW44"/>
<dbReference type="InterPro" id="IPR004088">
    <property type="entry name" value="KH_dom_type_1"/>
</dbReference>
<reference evidence="4 5" key="1">
    <citation type="journal article" date="2018" name="Science">
        <title>The opium poppy genome and morphinan production.</title>
        <authorList>
            <person name="Guo L."/>
            <person name="Winzer T."/>
            <person name="Yang X."/>
            <person name="Li Y."/>
            <person name="Ning Z."/>
            <person name="He Z."/>
            <person name="Teodor R."/>
            <person name="Lu Y."/>
            <person name="Bowser T.A."/>
            <person name="Graham I.A."/>
            <person name="Ye K."/>
        </authorList>
    </citation>
    <scope>NUCLEOTIDE SEQUENCE [LARGE SCALE GENOMIC DNA]</scope>
    <source>
        <strain evidence="5">cv. HN1</strain>
        <tissue evidence="4">Leaves</tissue>
    </source>
</reference>
<dbReference type="InterPro" id="IPR004087">
    <property type="entry name" value="KH_dom"/>
</dbReference>
<dbReference type="SUPFAM" id="SSF54791">
    <property type="entry name" value="Eukaryotic type KH-domain (KH-domain type I)"/>
    <property type="match status" value="1"/>
</dbReference>